<evidence type="ECO:0000256" key="1">
    <source>
        <dbReference type="SAM" id="MobiDB-lite"/>
    </source>
</evidence>
<organism evidence="2 3">
    <name type="scientific">Talaromyces rugulosus</name>
    <name type="common">Penicillium rugulosum</name>
    <dbReference type="NCBI Taxonomy" id="121627"/>
    <lineage>
        <taxon>Eukaryota</taxon>
        <taxon>Fungi</taxon>
        <taxon>Dikarya</taxon>
        <taxon>Ascomycota</taxon>
        <taxon>Pezizomycotina</taxon>
        <taxon>Eurotiomycetes</taxon>
        <taxon>Eurotiomycetidae</taxon>
        <taxon>Eurotiales</taxon>
        <taxon>Trichocomaceae</taxon>
        <taxon>Talaromyces</taxon>
        <taxon>Talaromyces sect. Islandici</taxon>
    </lineage>
</organism>
<accession>A0A7H8QIE0</accession>
<protein>
    <submittedName>
        <fullName evidence="2">Uncharacterized protein</fullName>
    </submittedName>
</protein>
<feature type="compositionally biased region" description="Pro residues" evidence="1">
    <location>
        <begin position="188"/>
        <end position="201"/>
    </location>
</feature>
<feature type="region of interest" description="Disordered" evidence="1">
    <location>
        <begin position="188"/>
        <end position="217"/>
    </location>
</feature>
<dbReference type="RefSeq" id="XP_035339897.1">
    <property type="nucleotide sequence ID" value="XM_035484004.1"/>
</dbReference>
<dbReference type="EMBL" id="CP055898">
    <property type="protein sequence ID" value="QKX53718.1"/>
    <property type="molecule type" value="Genomic_DNA"/>
</dbReference>
<dbReference type="AlphaFoldDB" id="A0A7H8QIE0"/>
<reference evidence="3" key="1">
    <citation type="submission" date="2020-06" db="EMBL/GenBank/DDBJ databases">
        <title>A chromosome-scale genome assembly of Talaromyces rugulosus W13939.</title>
        <authorList>
            <person name="Wang B."/>
            <person name="Guo L."/>
            <person name="Ye K."/>
            <person name="Wang L."/>
        </authorList>
    </citation>
    <scope>NUCLEOTIDE SEQUENCE [LARGE SCALE GENOMIC DNA]</scope>
    <source>
        <strain evidence="3">W13939</strain>
    </source>
</reference>
<evidence type="ECO:0000313" key="3">
    <source>
        <dbReference type="Proteomes" id="UP000509510"/>
    </source>
</evidence>
<keyword evidence="3" id="KW-1185">Reference proteome</keyword>
<gene>
    <name evidence="2" type="ORF">TRUGW13939_00798</name>
</gene>
<proteinExistence type="predicted"/>
<feature type="compositionally biased region" description="Basic and acidic residues" evidence="1">
    <location>
        <begin position="29"/>
        <end position="41"/>
    </location>
</feature>
<evidence type="ECO:0000313" key="2">
    <source>
        <dbReference type="EMBL" id="QKX53718.1"/>
    </source>
</evidence>
<feature type="region of interest" description="Disordered" evidence="1">
    <location>
        <begin position="16"/>
        <end position="44"/>
    </location>
</feature>
<dbReference type="KEGG" id="trg:TRUGW13939_00798"/>
<feature type="region of interest" description="Disordered" evidence="1">
    <location>
        <begin position="123"/>
        <end position="147"/>
    </location>
</feature>
<name>A0A7H8QIE0_TALRU</name>
<dbReference type="Proteomes" id="UP000509510">
    <property type="component" value="Chromosome I"/>
</dbReference>
<dbReference type="GeneID" id="55988311"/>
<sequence length="217" mass="23424">MPELCGCLDSSEAHVTTQVASDPGAGFARESDSQHPPRYDSVDVGYTPVVPLPLYTARPMSIHEKTLENNPHPTRSGSFSFADEKNRQAFEAPVQSNSTGSSSATVTATATMDDASSAYSFPSSFGHTSTETRDTPPPPYSTCGSSMFSRSRASSFRSHYRNSISSIHHPQFEQHQTGADVAAATITPPPMAHVNRPPPVFVPAAIHHQPRRSRDGR</sequence>
<dbReference type="OrthoDB" id="4508018at2759"/>